<dbReference type="EMBL" id="JBJUIK010000002">
    <property type="protein sequence ID" value="KAL3534405.1"/>
    <property type="molecule type" value="Genomic_DNA"/>
</dbReference>
<comment type="caution">
    <text evidence="2">The sequence shown here is derived from an EMBL/GenBank/DDBJ whole genome shotgun (WGS) entry which is preliminary data.</text>
</comment>
<evidence type="ECO:0000313" key="3">
    <source>
        <dbReference type="Proteomes" id="UP001630127"/>
    </source>
</evidence>
<reference evidence="2 3" key="1">
    <citation type="submission" date="2024-11" db="EMBL/GenBank/DDBJ databases">
        <title>A near-complete genome assembly of Cinchona calisaya.</title>
        <authorList>
            <person name="Lian D.C."/>
            <person name="Zhao X.W."/>
            <person name="Wei L."/>
        </authorList>
    </citation>
    <scope>NUCLEOTIDE SEQUENCE [LARGE SCALE GENOMIC DNA]</scope>
    <source>
        <tissue evidence="2">Nenye</tissue>
    </source>
</reference>
<sequence length="104" mass="11633">MVGAEVFLVDVSLCVHKKGMALSNPNIAKGSSQNISRTWKRKKKGDKTSELGSIDLNLHKRKASDHVEEEESNSRKRMSTNNLVDTMDFVGPTAKTAYQSRRQL</sequence>
<evidence type="ECO:0000313" key="2">
    <source>
        <dbReference type="EMBL" id="KAL3534405.1"/>
    </source>
</evidence>
<feature type="region of interest" description="Disordered" evidence="1">
    <location>
        <begin position="26"/>
        <end position="86"/>
    </location>
</feature>
<accession>A0ABD3AT71</accession>
<keyword evidence="3" id="KW-1185">Reference proteome</keyword>
<protein>
    <submittedName>
        <fullName evidence="2">Uncharacterized protein</fullName>
    </submittedName>
</protein>
<proteinExistence type="predicted"/>
<name>A0ABD3AT71_9GENT</name>
<evidence type="ECO:0000256" key="1">
    <source>
        <dbReference type="SAM" id="MobiDB-lite"/>
    </source>
</evidence>
<feature type="compositionally biased region" description="Polar residues" evidence="1">
    <location>
        <begin position="26"/>
        <end position="37"/>
    </location>
</feature>
<organism evidence="2 3">
    <name type="scientific">Cinchona calisaya</name>
    <dbReference type="NCBI Taxonomy" id="153742"/>
    <lineage>
        <taxon>Eukaryota</taxon>
        <taxon>Viridiplantae</taxon>
        <taxon>Streptophyta</taxon>
        <taxon>Embryophyta</taxon>
        <taxon>Tracheophyta</taxon>
        <taxon>Spermatophyta</taxon>
        <taxon>Magnoliopsida</taxon>
        <taxon>eudicotyledons</taxon>
        <taxon>Gunneridae</taxon>
        <taxon>Pentapetalae</taxon>
        <taxon>asterids</taxon>
        <taxon>lamiids</taxon>
        <taxon>Gentianales</taxon>
        <taxon>Rubiaceae</taxon>
        <taxon>Cinchonoideae</taxon>
        <taxon>Cinchoneae</taxon>
        <taxon>Cinchona</taxon>
    </lineage>
</organism>
<gene>
    <name evidence="2" type="ORF">ACH5RR_002866</name>
</gene>
<dbReference type="AlphaFoldDB" id="A0ABD3AT71"/>
<dbReference type="Proteomes" id="UP001630127">
    <property type="component" value="Unassembled WGS sequence"/>
</dbReference>